<feature type="compositionally biased region" description="Basic and acidic residues" evidence="5">
    <location>
        <begin position="1"/>
        <end position="19"/>
    </location>
</feature>
<keyword evidence="4 6" id="KW-0472">Membrane</keyword>
<comment type="caution">
    <text evidence="7">The sequence shown here is derived from an EMBL/GenBank/DDBJ whole genome shotgun (WGS) entry which is preliminary data.</text>
</comment>
<evidence type="ECO:0000256" key="6">
    <source>
        <dbReference type="SAM" id="Phobius"/>
    </source>
</evidence>
<gene>
    <name evidence="7" type="ORF">RM425_19660</name>
</gene>
<dbReference type="SUPFAM" id="SSF55486">
    <property type="entry name" value="Metalloproteases ('zincins'), catalytic domain"/>
    <property type="match status" value="1"/>
</dbReference>
<dbReference type="RefSeq" id="WP_311346923.1">
    <property type="nucleotide sequence ID" value="NZ_JAVREI010000020.1"/>
</dbReference>
<accession>A0ABU2KD57</accession>
<keyword evidence="3 6" id="KW-1133">Transmembrane helix</keyword>
<feature type="region of interest" description="Disordered" evidence="5">
    <location>
        <begin position="1"/>
        <end position="20"/>
    </location>
</feature>
<dbReference type="EMBL" id="JAVREI010000020">
    <property type="protein sequence ID" value="MDT0278124.1"/>
    <property type="molecule type" value="Genomic_DNA"/>
</dbReference>
<name>A0ABU2KD57_9ACTN</name>
<proteinExistence type="predicted"/>
<feature type="transmembrane region" description="Helical" evidence="6">
    <location>
        <begin position="28"/>
        <end position="50"/>
    </location>
</feature>
<keyword evidence="2 6" id="KW-0812">Transmembrane</keyword>
<reference evidence="8" key="1">
    <citation type="submission" date="2023-07" db="EMBL/GenBank/DDBJ databases">
        <title>30 novel species of actinomycetes from the DSMZ collection.</title>
        <authorList>
            <person name="Nouioui I."/>
        </authorList>
    </citation>
    <scope>NUCLEOTIDE SEQUENCE [LARGE SCALE GENOMIC DNA]</scope>
    <source>
        <strain evidence="8">DSM 46792</strain>
    </source>
</reference>
<sequence length="305" mass="31610">MRYRESGSLDTSGVRDTRGRSGLGGGRGIAVGGGGLGLVGLVVVVLLQVLGGGDGGGGAAAGAFSGLGQDGTVDNSALEQSCRTGADANESVECAVVADVESIQDYWTGVLGQQYVPTETVFFTGGVQTACGAGSSGSGPFYCPADHLVYIDLTFFDQLRQQFGAQGGLFVDAYVLAHEYGHHVQNLLGINARVTPGESGPTSGTVRLELQADCFAGTWAHHAETVPDDSGEPLIADITDDDIDRALDAAARIGDDFIQENLGSGTVDQEAFTHGSSQQRQRWFRTGYETGDPSACDTFSTDDLG</sequence>
<protein>
    <submittedName>
        <fullName evidence="7">Neutral zinc metallopeptidase</fullName>
    </submittedName>
</protein>
<dbReference type="Pfam" id="PF04228">
    <property type="entry name" value="Zn_peptidase"/>
    <property type="match status" value="1"/>
</dbReference>
<evidence type="ECO:0000256" key="4">
    <source>
        <dbReference type="ARBA" id="ARBA00023136"/>
    </source>
</evidence>
<dbReference type="PANTHER" id="PTHR30168">
    <property type="entry name" value="PUTATIVE MEMBRANE PROTEIN YPFJ"/>
    <property type="match status" value="1"/>
</dbReference>
<keyword evidence="8" id="KW-1185">Reference proteome</keyword>
<evidence type="ECO:0000313" key="7">
    <source>
        <dbReference type="EMBL" id="MDT0278124.1"/>
    </source>
</evidence>
<dbReference type="PANTHER" id="PTHR30168:SF0">
    <property type="entry name" value="INNER MEMBRANE PROTEIN"/>
    <property type="match status" value="1"/>
</dbReference>
<evidence type="ECO:0000256" key="1">
    <source>
        <dbReference type="ARBA" id="ARBA00004167"/>
    </source>
</evidence>
<evidence type="ECO:0000313" key="8">
    <source>
        <dbReference type="Proteomes" id="UP001183222"/>
    </source>
</evidence>
<evidence type="ECO:0000256" key="5">
    <source>
        <dbReference type="SAM" id="MobiDB-lite"/>
    </source>
</evidence>
<comment type="subcellular location">
    <subcellularLocation>
        <location evidence="1">Membrane</location>
        <topology evidence="1">Single-pass membrane protein</topology>
    </subcellularLocation>
</comment>
<evidence type="ECO:0000256" key="2">
    <source>
        <dbReference type="ARBA" id="ARBA00022692"/>
    </source>
</evidence>
<dbReference type="Proteomes" id="UP001183222">
    <property type="component" value="Unassembled WGS sequence"/>
</dbReference>
<dbReference type="InterPro" id="IPR007343">
    <property type="entry name" value="Uncharacterised_pept_Zn_put"/>
</dbReference>
<organism evidence="7 8">
    <name type="scientific">Blastococcus goldschmidtiae</name>
    <dbReference type="NCBI Taxonomy" id="3075546"/>
    <lineage>
        <taxon>Bacteria</taxon>
        <taxon>Bacillati</taxon>
        <taxon>Actinomycetota</taxon>
        <taxon>Actinomycetes</taxon>
        <taxon>Geodermatophilales</taxon>
        <taxon>Geodermatophilaceae</taxon>
        <taxon>Blastococcus</taxon>
    </lineage>
</organism>
<evidence type="ECO:0000256" key="3">
    <source>
        <dbReference type="ARBA" id="ARBA00022989"/>
    </source>
</evidence>